<evidence type="ECO:0000313" key="6">
    <source>
        <dbReference type="EMBL" id="KAL3070938.1"/>
    </source>
</evidence>
<name>A0ABD2ICP3_9BILA</name>
<keyword evidence="1" id="KW-0378">Hydrolase</keyword>
<keyword evidence="1" id="KW-0233">DNA recombination</keyword>
<feature type="region of interest" description="Disordered" evidence="2">
    <location>
        <begin position="604"/>
        <end position="626"/>
    </location>
</feature>
<dbReference type="EMBL" id="JBICBT010001371">
    <property type="protein sequence ID" value="KAL3070938.1"/>
    <property type="molecule type" value="Genomic_DNA"/>
</dbReference>
<feature type="domain" description="Helitron helicase-like" evidence="4">
    <location>
        <begin position="320"/>
        <end position="509"/>
    </location>
</feature>
<dbReference type="InterPro" id="IPR049163">
    <property type="entry name" value="Pif1-like_2B_dom"/>
</dbReference>
<feature type="compositionally biased region" description="Low complexity" evidence="2">
    <location>
        <begin position="1646"/>
        <end position="1657"/>
    </location>
</feature>
<keyword evidence="1" id="KW-0547">Nucleotide-binding</keyword>
<dbReference type="PANTHER" id="PTHR10492:SF57">
    <property type="entry name" value="ATP-DEPENDENT DNA HELICASE"/>
    <property type="match status" value="1"/>
</dbReference>
<dbReference type="Pfam" id="PF05970">
    <property type="entry name" value="PIF1"/>
    <property type="match status" value="1"/>
</dbReference>
<feature type="compositionally biased region" description="Acidic residues" evidence="2">
    <location>
        <begin position="1761"/>
        <end position="1770"/>
    </location>
</feature>
<keyword evidence="7" id="KW-1185">Reference proteome</keyword>
<proteinExistence type="inferred from homology"/>
<dbReference type="GO" id="GO:0043139">
    <property type="term" value="F:5'-3' DNA helicase activity"/>
    <property type="evidence" value="ECO:0007669"/>
    <property type="project" value="UniProtKB-EC"/>
</dbReference>
<evidence type="ECO:0000256" key="1">
    <source>
        <dbReference type="RuleBase" id="RU363044"/>
    </source>
</evidence>
<dbReference type="Proteomes" id="UP001620626">
    <property type="component" value="Unassembled WGS sequence"/>
</dbReference>
<feature type="compositionally biased region" description="Basic and acidic residues" evidence="2">
    <location>
        <begin position="614"/>
        <end position="626"/>
    </location>
</feature>
<keyword evidence="1" id="KW-0227">DNA damage</keyword>
<feature type="region of interest" description="Disordered" evidence="2">
    <location>
        <begin position="272"/>
        <end position="301"/>
    </location>
</feature>
<feature type="compositionally biased region" description="Acidic residues" evidence="2">
    <location>
        <begin position="2038"/>
        <end position="2049"/>
    </location>
</feature>
<dbReference type="CDD" id="cd18809">
    <property type="entry name" value="SF1_C_RecD"/>
    <property type="match status" value="1"/>
</dbReference>
<feature type="domain" description="DNA helicase Pif1-like DEAD-box helicase" evidence="3">
    <location>
        <begin position="1054"/>
        <end position="1277"/>
    </location>
</feature>
<reference evidence="6 7" key="1">
    <citation type="submission" date="2024-10" db="EMBL/GenBank/DDBJ databases">
        <authorList>
            <person name="Kim D."/>
        </authorList>
    </citation>
    <scope>NUCLEOTIDE SEQUENCE [LARGE SCALE GENOMIC DNA]</scope>
    <source>
        <strain evidence="6">BH-2024</strain>
    </source>
</reference>
<comment type="similarity">
    <text evidence="1">Belongs to the helicase family.</text>
</comment>
<keyword evidence="1" id="KW-0347">Helicase</keyword>
<evidence type="ECO:0000259" key="3">
    <source>
        <dbReference type="Pfam" id="PF05970"/>
    </source>
</evidence>
<keyword evidence="1" id="KW-0234">DNA repair</keyword>
<evidence type="ECO:0000313" key="7">
    <source>
        <dbReference type="Proteomes" id="UP001620626"/>
    </source>
</evidence>
<gene>
    <name evidence="6" type="ORF">niasHT_040094</name>
</gene>
<comment type="catalytic activity">
    <reaction evidence="1">
        <text>ATP + H2O = ADP + phosphate + H(+)</text>
        <dbReference type="Rhea" id="RHEA:13065"/>
        <dbReference type="ChEBI" id="CHEBI:15377"/>
        <dbReference type="ChEBI" id="CHEBI:15378"/>
        <dbReference type="ChEBI" id="CHEBI:30616"/>
        <dbReference type="ChEBI" id="CHEBI:43474"/>
        <dbReference type="ChEBI" id="CHEBI:456216"/>
        <dbReference type="EC" id="5.6.2.3"/>
    </reaction>
</comment>
<dbReference type="GO" id="GO:0016787">
    <property type="term" value="F:hydrolase activity"/>
    <property type="evidence" value="ECO:0007669"/>
    <property type="project" value="UniProtKB-KW"/>
</dbReference>
<accession>A0ABD2ICP3</accession>
<evidence type="ECO:0000256" key="2">
    <source>
        <dbReference type="SAM" id="MobiDB-lite"/>
    </source>
</evidence>
<evidence type="ECO:0000259" key="5">
    <source>
        <dbReference type="Pfam" id="PF21530"/>
    </source>
</evidence>
<dbReference type="Gene3D" id="3.40.50.300">
    <property type="entry name" value="P-loop containing nucleotide triphosphate hydrolases"/>
    <property type="match status" value="1"/>
</dbReference>
<dbReference type="InterPro" id="IPR010285">
    <property type="entry name" value="DNA_helicase_pif1-like_DEAD"/>
</dbReference>
<comment type="cofactor">
    <cofactor evidence="1">
        <name>Mg(2+)</name>
        <dbReference type="ChEBI" id="CHEBI:18420"/>
    </cofactor>
</comment>
<dbReference type="SUPFAM" id="SSF52540">
    <property type="entry name" value="P-loop containing nucleoside triphosphate hydrolases"/>
    <property type="match status" value="2"/>
</dbReference>
<dbReference type="EC" id="5.6.2.3" evidence="1"/>
<evidence type="ECO:0000259" key="4">
    <source>
        <dbReference type="Pfam" id="PF14214"/>
    </source>
</evidence>
<dbReference type="InterPro" id="IPR027417">
    <property type="entry name" value="P-loop_NTPase"/>
</dbReference>
<feature type="region of interest" description="Disordered" evidence="2">
    <location>
        <begin position="2022"/>
        <end position="2049"/>
    </location>
</feature>
<sequence>MAFNNLFAFASTHGEKAPPEQMGGRMDTCKYNGEFSFLFSDLIAPGVRRPSFAQVYTLTPEEALNVREEALHTAVAPHIRRTIIERLEALMRANPFGQTFQTVGTKIEAARAATGELPHFRIALLTDRHLKGVPLQGRTDITVIERADAPTAKQVAVIWVEEDGLPPQISAFWVSDKAGKMRELKSGMPQIDPCCFPLLHPLGTLGWRWYMKKRGSENARPEEQPEDPALDLISDDELGDEVPINDIVGTQHNEEEIDEMPEQELELDNDVAEEQEEPDMNAVGTSTAQPNPASNEHEDVIFDNELETREGRTNISERQFYRYRMALRGSGKSSFHWLWFARRLAEYFTISVLNRIERNELDHLKAIQAKKNFRQIMAREYIAAMEKGVRQQGPNAKLGRVFLMPQTFAGSRQYYQGKYADLMTMVRHLGAPTWFVTFTGNPKWPEIDEALRVRQNYAHRPDIVCRIFMDKAAEFIKDVTERGVLGKVAGWCYSVEHQKRGMPHIHMLLILERGVRIDTAQQVDEYVSARIPTLPPSSDLSPEGHQQRRLWHYVTSMMLHDCNAACLEGSRCRKHFPKPYSDRTELSEVRYTNYVRIPPDESDTFFGRAGGQDNQHDDDHHDPAADPERDWAEVRYQRFPHQGRVPARQHGEHGQTHYKKKRGVRSAILMDDSRVIPYNAFLLLKYGCHINVEYVFGQKACKYIFKYLLKGFEKAYVRVAQPRRSAQQGSNDGTAGADEVYDYDEIAATFKVRYMTAMEAYLRLNSYKIVGSSHQIYTLSVHDELSQTIVVEEGHEEEGRWRVRENTRLTAFFALCVRDPEAAQLTYDRVPYRYSWDFRSRSWKKRVRQLEENPDKAKMFVRVYTVSPRKHELFALRTLLLHLPGPKSFADLRTIDGVLFDTFVGTCQHLGLQVSDEVFRRAMHEACAEMSNLKRLQHYFAMLLAHAHPSNPQALFDEFLDEMNPPTAANHPGAVPKSAEVRAAEVMLNLEYYLNCMGTNTKDVGLKGLPVGYDFQQQAQLLEEDNIWESFYGEDAGQRRKPPQQVAIEQIGRLNPDQRAAFDAISASIHGGCDQKLFFLEGAGGCGKTFFYNTLIQWCIAGKPHLDGNANAQWVRNQELQRDTVVAAASTGIAALLLIGGGTAHRHFYVPNDVSQETPPMLNFESAKAEQLRRAQLIIIDEISMLSNTVLDYIDRLLRDVCANATPFGNKVLVLSGDWRQLTPVVEHGTREDQVCTSIKMGALFRLFKKLSLTINMRTAPGEQSLRDWLQEIGNGMHRVGTDSQGFTNQLRIPPQLLVDDLDHTIHFCFPEALFDDPLANADAIAHNAILCPTNNDVQHINDVALGRMSGCGREFLSIDEPLEPNEEMHNFRTDFNMEAVHNEMPSGMPPHRLTIKVGTPVMLIRNLDVTQGLCNGTRLQVMRTSENNLFCRILTGPRAGAQNIIAIPQIQFEYGRARHHRGLRFRRLQFPVRLCFAMTINKAQGQTLQRMALVLNGRQCFSHGQVYVAMSRVTQMDGIRVYAPFCRSGYETHIENVVYHELLDLEPQQLRTPIRGLIDVDNDPDVAMTDVGPRVPDVDNDPDVERDNGNAAACSINYEAAKRPSEYLKLICISAGKTQWRGCAKHYRHPSHPIRIRPRPPPPRASVSSTAVSRPPLLCHDHQQGKKQKLYVSTNKYTQNFKAQGQTLQRMALVLNGRQCFSHGQVYVAMSRVTQMDSIRVYAPFCQSGYGTHIENVVYHELLDLEPQQPGTPIRELIEVDNDPDEAIPDVDPREPDVENDPDVAMPDVGPREPNVTDPDVERDNETTAEAPSGYEQPKEQKIVHLDLEEAKASFFTAKSKFNDEIANEEKEVSKRIYELVSAAGATLRDEQLAHESFVKQIYQKLHPEKLRLAQLKSNLSTLKADCTTKGNISAGALDEVADLGQAIQKQNDNLTKVEVSCDKQIKAENARYYQKRTELWMAILPEIEQIEGSKKEFFNSRFCELQTLAKTMNKARKSLHEVSTIQEKIDQCDVNMIEEDKENDDVHLVGTGQKETEDDDIVELDDQ</sequence>
<dbReference type="InterPro" id="IPR025476">
    <property type="entry name" value="Helitron_helicase-like"/>
</dbReference>
<dbReference type="Pfam" id="PF21530">
    <property type="entry name" value="Pif1_2B_dom"/>
    <property type="match status" value="1"/>
</dbReference>
<organism evidence="6 7">
    <name type="scientific">Heterodera trifolii</name>
    <dbReference type="NCBI Taxonomy" id="157864"/>
    <lineage>
        <taxon>Eukaryota</taxon>
        <taxon>Metazoa</taxon>
        <taxon>Ecdysozoa</taxon>
        <taxon>Nematoda</taxon>
        <taxon>Chromadorea</taxon>
        <taxon>Rhabditida</taxon>
        <taxon>Tylenchina</taxon>
        <taxon>Tylenchomorpha</taxon>
        <taxon>Tylenchoidea</taxon>
        <taxon>Heteroderidae</taxon>
        <taxon>Heteroderinae</taxon>
        <taxon>Heterodera</taxon>
    </lineage>
</organism>
<dbReference type="GO" id="GO:0005524">
    <property type="term" value="F:ATP binding"/>
    <property type="evidence" value="ECO:0007669"/>
    <property type="project" value="UniProtKB-KW"/>
</dbReference>
<feature type="region of interest" description="Disordered" evidence="2">
    <location>
        <begin position="1761"/>
        <end position="1820"/>
    </location>
</feature>
<keyword evidence="1" id="KW-0067">ATP-binding</keyword>
<comment type="caution">
    <text evidence="6">The sequence shown here is derived from an EMBL/GenBank/DDBJ whole genome shotgun (WGS) entry which is preliminary data.</text>
</comment>
<dbReference type="Pfam" id="PF14214">
    <property type="entry name" value="Helitron_like_N"/>
    <property type="match status" value="1"/>
</dbReference>
<feature type="region of interest" description="Disordered" evidence="2">
    <location>
        <begin position="1632"/>
        <end position="1659"/>
    </location>
</feature>
<dbReference type="GO" id="GO:0006281">
    <property type="term" value="P:DNA repair"/>
    <property type="evidence" value="ECO:0007669"/>
    <property type="project" value="UniProtKB-KW"/>
</dbReference>
<dbReference type="GO" id="GO:0006310">
    <property type="term" value="P:DNA recombination"/>
    <property type="evidence" value="ECO:0007669"/>
    <property type="project" value="UniProtKB-KW"/>
</dbReference>
<feature type="compositionally biased region" description="Polar residues" evidence="2">
    <location>
        <begin position="283"/>
        <end position="294"/>
    </location>
</feature>
<feature type="domain" description="DNA helicase Pif1-like 2B" evidence="5">
    <location>
        <begin position="1387"/>
        <end position="1423"/>
    </location>
</feature>
<dbReference type="PANTHER" id="PTHR10492">
    <property type="match status" value="1"/>
</dbReference>
<protein>
    <recommendedName>
        <fullName evidence="1">ATP-dependent DNA helicase</fullName>
        <ecNumber evidence="1">5.6.2.3</ecNumber>
    </recommendedName>
</protein>